<feature type="transmembrane region" description="Helical" evidence="9">
    <location>
        <begin position="127"/>
        <end position="148"/>
    </location>
</feature>
<dbReference type="Gene3D" id="1.20.1070.10">
    <property type="entry name" value="Rhodopsin 7-helix transmembrane proteins"/>
    <property type="match status" value="1"/>
</dbReference>
<dbReference type="OrthoDB" id="10007337at2759"/>
<dbReference type="PANTHER" id="PTHR24229">
    <property type="entry name" value="NEUROPEPTIDES RECEPTOR"/>
    <property type="match status" value="1"/>
</dbReference>
<name>A0A814S785_9BILA</name>
<comment type="caution">
    <text evidence="11">The sequence shown here is derived from an EMBL/GenBank/DDBJ whole genome shotgun (WGS) entry which is preliminary data.</text>
</comment>
<evidence type="ECO:0000313" key="11">
    <source>
        <dbReference type="EMBL" id="CAF1144234.1"/>
    </source>
</evidence>
<dbReference type="GO" id="GO:0004930">
    <property type="term" value="F:G protein-coupled receptor activity"/>
    <property type="evidence" value="ECO:0007669"/>
    <property type="project" value="UniProtKB-KW"/>
</dbReference>
<proteinExistence type="predicted"/>
<comment type="subcellular location">
    <subcellularLocation>
        <location evidence="1">Cell membrane</location>
        <topology evidence="1">Multi-pass membrane protein</topology>
    </subcellularLocation>
</comment>
<feature type="transmembrane region" description="Helical" evidence="9">
    <location>
        <begin position="168"/>
        <end position="192"/>
    </location>
</feature>
<evidence type="ECO:0000313" key="12">
    <source>
        <dbReference type="Proteomes" id="UP000663891"/>
    </source>
</evidence>
<evidence type="ECO:0000259" key="10">
    <source>
        <dbReference type="PROSITE" id="PS50262"/>
    </source>
</evidence>
<feature type="transmembrane region" description="Helical" evidence="9">
    <location>
        <begin position="212"/>
        <end position="232"/>
    </location>
</feature>
<feature type="transmembrane region" description="Helical" evidence="9">
    <location>
        <begin position="56"/>
        <end position="74"/>
    </location>
</feature>
<accession>A0A814S785</accession>
<dbReference type="Pfam" id="PF00001">
    <property type="entry name" value="7tm_1"/>
    <property type="match status" value="1"/>
</dbReference>
<sequence length="315" mass="36233">MSLLYISQQITIYLGLFLLITGVVGNGLLILTFSTVRTYRKTPCTFYFLIRSTDNIAFILINLISRIVSAGYGIDLTRTSVVWCKIRQYFVLTLGFISFTCSCLASIDQFLATSRNANLRRLSNIKWTYRIIVTVLIICCVHGIPAIIFDDILPNIQICGITNESYSIYITVYVLTFSCIGPIIIMVVFGYLTYHNIHSTRFLAEQQADRQLAQMVLMEVVLVVISISPYSINTLYNLITSGIVKDTNRLLIESFIFTITSQLCYFYYVGSCYMFLISSNRFRRTTKDRLLFWRKRSQINPTMRFTTKGQTLERI</sequence>
<keyword evidence="6 9" id="KW-0472">Membrane</keyword>
<dbReference type="InterPro" id="IPR017452">
    <property type="entry name" value="GPCR_Rhodpsn_7TM"/>
</dbReference>
<dbReference type="SUPFAM" id="SSF81321">
    <property type="entry name" value="Family A G protein-coupled receptor-like"/>
    <property type="match status" value="1"/>
</dbReference>
<dbReference type="PROSITE" id="PS50262">
    <property type="entry name" value="G_PROTEIN_RECEP_F1_2"/>
    <property type="match status" value="1"/>
</dbReference>
<keyword evidence="8" id="KW-0807">Transducer</keyword>
<dbReference type="AlphaFoldDB" id="A0A814S785"/>
<keyword evidence="3 9" id="KW-0812">Transmembrane</keyword>
<dbReference type="GO" id="GO:0042277">
    <property type="term" value="F:peptide binding"/>
    <property type="evidence" value="ECO:0007669"/>
    <property type="project" value="TreeGrafter"/>
</dbReference>
<evidence type="ECO:0000256" key="8">
    <source>
        <dbReference type="ARBA" id="ARBA00023224"/>
    </source>
</evidence>
<feature type="transmembrane region" description="Helical" evidence="9">
    <location>
        <begin position="86"/>
        <end position="107"/>
    </location>
</feature>
<dbReference type="GO" id="GO:0043005">
    <property type="term" value="C:neuron projection"/>
    <property type="evidence" value="ECO:0007669"/>
    <property type="project" value="TreeGrafter"/>
</dbReference>
<evidence type="ECO:0000256" key="1">
    <source>
        <dbReference type="ARBA" id="ARBA00004651"/>
    </source>
</evidence>
<protein>
    <recommendedName>
        <fullName evidence="10">G-protein coupled receptors family 1 profile domain-containing protein</fullName>
    </recommendedName>
</protein>
<keyword evidence="5" id="KW-0297">G-protein coupled receptor</keyword>
<feature type="domain" description="G-protein coupled receptors family 1 profile" evidence="10">
    <location>
        <begin position="25"/>
        <end position="275"/>
    </location>
</feature>
<keyword evidence="7" id="KW-0675">Receptor</keyword>
<evidence type="ECO:0000256" key="6">
    <source>
        <dbReference type="ARBA" id="ARBA00023136"/>
    </source>
</evidence>
<dbReference type="GO" id="GO:0005886">
    <property type="term" value="C:plasma membrane"/>
    <property type="evidence" value="ECO:0007669"/>
    <property type="project" value="UniProtKB-SubCell"/>
</dbReference>
<evidence type="ECO:0000256" key="5">
    <source>
        <dbReference type="ARBA" id="ARBA00023040"/>
    </source>
</evidence>
<feature type="transmembrane region" description="Helical" evidence="9">
    <location>
        <begin position="12"/>
        <end position="36"/>
    </location>
</feature>
<evidence type="ECO:0000256" key="7">
    <source>
        <dbReference type="ARBA" id="ARBA00023170"/>
    </source>
</evidence>
<keyword evidence="2" id="KW-1003">Cell membrane</keyword>
<evidence type="ECO:0000256" key="3">
    <source>
        <dbReference type="ARBA" id="ARBA00022692"/>
    </source>
</evidence>
<reference evidence="11" key="1">
    <citation type="submission" date="2021-02" db="EMBL/GenBank/DDBJ databases">
        <authorList>
            <person name="Nowell W R."/>
        </authorList>
    </citation>
    <scope>NUCLEOTIDE SEQUENCE</scope>
</reference>
<feature type="transmembrane region" description="Helical" evidence="9">
    <location>
        <begin position="252"/>
        <end position="277"/>
    </location>
</feature>
<evidence type="ECO:0000256" key="2">
    <source>
        <dbReference type="ARBA" id="ARBA00022475"/>
    </source>
</evidence>
<dbReference type="CDD" id="cd00637">
    <property type="entry name" value="7tm_classA_rhodopsin-like"/>
    <property type="match status" value="1"/>
</dbReference>
<dbReference type="PANTHER" id="PTHR24229:SF40">
    <property type="entry name" value="ALLATOSTATIN C RECEPTOR 1-RELATED"/>
    <property type="match status" value="1"/>
</dbReference>
<organism evidence="11 12">
    <name type="scientific">Adineta steineri</name>
    <dbReference type="NCBI Taxonomy" id="433720"/>
    <lineage>
        <taxon>Eukaryota</taxon>
        <taxon>Metazoa</taxon>
        <taxon>Spiralia</taxon>
        <taxon>Gnathifera</taxon>
        <taxon>Rotifera</taxon>
        <taxon>Eurotatoria</taxon>
        <taxon>Bdelloidea</taxon>
        <taxon>Adinetida</taxon>
        <taxon>Adinetidae</taxon>
        <taxon>Adineta</taxon>
    </lineage>
</organism>
<dbReference type="Proteomes" id="UP000663891">
    <property type="component" value="Unassembled WGS sequence"/>
</dbReference>
<evidence type="ECO:0000256" key="9">
    <source>
        <dbReference type="SAM" id="Phobius"/>
    </source>
</evidence>
<keyword evidence="4 9" id="KW-1133">Transmembrane helix</keyword>
<dbReference type="InterPro" id="IPR000276">
    <property type="entry name" value="GPCR_Rhodpsn"/>
</dbReference>
<evidence type="ECO:0000256" key="4">
    <source>
        <dbReference type="ARBA" id="ARBA00022989"/>
    </source>
</evidence>
<gene>
    <name evidence="11" type="ORF">VCS650_LOCUS22444</name>
</gene>
<dbReference type="EMBL" id="CAJNON010000253">
    <property type="protein sequence ID" value="CAF1144234.1"/>
    <property type="molecule type" value="Genomic_DNA"/>
</dbReference>